<dbReference type="InterPro" id="IPR029483">
    <property type="entry name" value="GH97_C"/>
</dbReference>
<dbReference type="InterPro" id="IPR019563">
    <property type="entry name" value="GH97_catalytic"/>
</dbReference>
<evidence type="ECO:0000259" key="4">
    <source>
        <dbReference type="Pfam" id="PF10566"/>
    </source>
</evidence>
<evidence type="ECO:0000256" key="3">
    <source>
        <dbReference type="SAM" id="SignalP"/>
    </source>
</evidence>
<dbReference type="InterPro" id="IPR013780">
    <property type="entry name" value="Glyco_hydro_b"/>
</dbReference>
<evidence type="ECO:0000313" key="7">
    <source>
        <dbReference type="EMBL" id="MBE8718055.1"/>
    </source>
</evidence>
<dbReference type="Proteomes" id="UP000652567">
    <property type="component" value="Unassembled WGS sequence"/>
</dbReference>
<dbReference type="AlphaFoldDB" id="A0A928V6H1"/>
<evidence type="ECO:0000259" key="5">
    <source>
        <dbReference type="Pfam" id="PF14508"/>
    </source>
</evidence>
<evidence type="ECO:0000256" key="1">
    <source>
        <dbReference type="ARBA" id="ARBA00022801"/>
    </source>
</evidence>
<dbReference type="InterPro" id="IPR014718">
    <property type="entry name" value="GH-type_carb-bd"/>
</dbReference>
<feature type="signal peptide" evidence="3">
    <location>
        <begin position="1"/>
        <end position="24"/>
    </location>
</feature>
<dbReference type="Gene3D" id="2.70.98.10">
    <property type="match status" value="1"/>
</dbReference>
<dbReference type="RefSeq" id="WP_193910315.1">
    <property type="nucleotide sequence ID" value="NZ_PRDL01000001.1"/>
</dbReference>
<dbReference type="Gene3D" id="2.60.40.1180">
    <property type="entry name" value="Golgi alpha-mannosidase II"/>
    <property type="match status" value="1"/>
</dbReference>
<name>A0A928V6H1_9GAMM</name>
<feature type="chain" id="PRO_5038082643" evidence="3">
    <location>
        <begin position="25"/>
        <end position="669"/>
    </location>
</feature>
<feature type="domain" description="Glycosyl-hydrolase 97 N-terminal" evidence="5">
    <location>
        <begin position="34"/>
        <end position="310"/>
    </location>
</feature>
<dbReference type="InterPro" id="IPR017853">
    <property type="entry name" value="GH"/>
</dbReference>
<protein>
    <submittedName>
        <fullName evidence="7">Glycoside hydrolase family 97 protein</fullName>
    </submittedName>
</protein>
<dbReference type="Gene3D" id="3.20.20.70">
    <property type="entry name" value="Aldolase class I"/>
    <property type="match status" value="1"/>
</dbReference>
<evidence type="ECO:0000259" key="6">
    <source>
        <dbReference type="Pfam" id="PF14509"/>
    </source>
</evidence>
<dbReference type="GO" id="GO:0030246">
    <property type="term" value="F:carbohydrate binding"/>
    <property type="evidence" value="ECO:0007669"/>
    <property type="project" value="InterPro"/>
</dbReference>
<accession>A0A928V6H1</accession>
<keyword evidence="8" id="KW-1185">Reference proteome</keyword>
<dbReference type="PANTHER" id="PTHR35803:SF2">
    <property type="entry name" value="RETAINING ALPHA-GALACTOSIDASE"/>
    <property type="match status" value="1"/>
</dbReference>
<dbReference type="Pfam" id="PF14509">
    <property type="entry name" value="GH97_C"/>
    <property type="match status" value="1"/>
</dbReference>
<feature type="domain" description="Glycosyl-hydrolase 97 C-terminal oligomerisation" evidence="6">
    <location>
        <begin position="575"/>
        <end position="666"/>
    </location>
</feature>
<dbReference type="GO" id="GO:0016798">
    <property type="term" value="F:hydrolase activity, acting on glycosyl bonds"/>
    <property type="evidence" value="ECO:0007669"/>
    <property type="project" value="UniProtKB-KW"/>
</dbReference>
<organism evidence="7 8">
    <name type="scientific">Cellvibrio polysaccharolyticus</name>
    <dbReference type="NCBI Taxonomy" id="2082724"/>
    <lineage>
        <taxon>Bacteria</taxon>
        <taxon>Pseudomonadati</taxon>
        <taxon>Pseudomonadota</taxon>
        <taxon>Gammaproteobacteria</taxon>
        <taxon>Cellvibrionales</taxon>
        <taxon>Cellvibrionaceae</taxon>
        <taxon>Cellvibrio</taxon>
    </lineage>
</organism>
<keyword evidence="3" id="KW-0732">Signal</keyword>
<reference evidence="7" key="1">
    <citation type="submission" date="2018-07" db="EMBL/GenBank/DDBJ databases">
        <title>Genome assembly of strain Ka43.</title>
        <authorList>
            <person name="Kukolya J."/>
            <person name="Nagy I."/>
            <person name="Horvath B."/>
            <person name="Toth A."/>
        </authorList>
    </citation>
    <scope>NUCLEOTIDE SEQUENCE</scope>
    <source>
        <strain evidence="7">KB43</strain>
    </source>
</reference>
<dbReference type="Pfam" id="PF14508">
    <property type="entry name" value="GH97_N"/>
    <property type="match status" value="1"/>
</dbReference>
<dbReference type="EMBL" id="PRDL01000001">
    <property type="protein sequence ID" value="MBE8718055.1"/>
    <property type="molecule type" value="Genomic_DNA"/>
</dbReference>
<dbReference type="InterPro" id="IPR013785">
    <property type="entry name" value="Aldolase_TIM"/>
</dbReference>
<proteinExistence type="predicted"/>
<dbReference type="InterPro" id="IPR029486">
    <property type="entry name" value="GH97_N"/>
</dbReference>
<dbReference type="Pfam" id="PF10566">
    <property type="entry name" value="Glyco_hydro_97"/>
    <property type="match status" value="1"/>
</dbReference>
<dbReference type="SUPFAM" id="SSF51445">
    <property type="entry name" value="(Trans)glycosidases"/>
    <property type="match status" value="1"/>
</dbReference>
<comment type="caution">
    <text evidence="7">The sequence shown here is derived from an EMBL/GenBank/DDBJ whole genome shotgun (WGS) entry which is preliminary data.</text>
</comment>
<keyword evidence="2" id="KW-0326">Glycosidase</keyword>
<feature type="domain" description="Glycosyl-hydrolase 97 catalytic" evidence="4">
    <location>
        <begin position="319"/>
        <end position="481"/>
    </location>
</feature>
<sequence length="669" mass="75740">MTGTLSGFFFTLCVGLLASLPLQAANWSEEQWSLSSPDERQRISVRRASGDGLEYRIAFNRDNRTETLLDWSTLGLKVQRFNQQVLQLKPVISDFSRKLEFVSSTVSSGEDKYTMLTGKRLENQATWRSLDITVRDPETRLLLTLQLRAYNEGVAFRYRLPEESLFYYQVIEENTVFNVGEQADFFGQPYDFSTIFHPSYETAYLKVKSGTATPKELGVGWGFPSLIQRGDVWALLHETNLDAGFHGSHLQPVATKGIYKIAPPTQDSAAGFGSNIAASTLPWNMPWRMFIVGDQLAHIVESNLVFHLAEASKVADTRWIEPGIASWSWWSDHDSSKNPQTLKKFIDFAQTMGWRYSLVDANWNLISENIMEELVTYAKERNVGLFFWYNSGGRHNFIGEQPRNRMDDRQIRRAEFAKLQKLGVKGIKVDFFQSDKQDIIRQYLELLEDAAEFHLLANFHGSTIPRGWERTWPNLMTMEAVRGGEFYSFSGEQPYGGQAPWQNALHPFLRNVIGSMDYTPVAFAEQPVKRFTSNAHEAALAVVFESGVQHIADSADSMLSLPEGYLDYFKKLPAVWHETRLLAGHPGELAVLARRHGKTWYIAGINGEEKEKSLTLDLSVLPGIGTQGLLITDDASEAWHAKNITLDKLTDFPVAMTSWGGFVLRLDAQ</sequence>
<gene>
    <name evidence="7" type="ORF">C4F51_12750</name>
</gene>
<evidence type="ECO:0000313" key="8">
    <source>
        <dbReference type="Proteomes" id="UP000652567"/>
    </source>
</evidence>
<dbReference type="PANTHER" id="PTHR35803">
    <property type="entry name" value="GLUCAN 1,4-ALPHA-GLUCOSIDASE SUSB-RELATED"/>
    <property type="match status" value="1"/>
</dbReference>
<dbReference type="InterPro" id="IPR052720">
    <property type="entry name" value="Glycosyl_hydrolase_97"/>
</dbReference>
<keyword evidence="1 7" id="KW-0378">Hydrolase</keyword>
<evidence type="ECO:0000256" key="2">
    <source>
        <dbReference type="ARBA" id="ARBA00023295"/>
    </source>
</evidence>